<sequence>MSGKYECLMRLEGFKVNIGLFNLLLLVAILSCMDDTFTNNTTAKGTFISIRGIDVQSCTHLVNPETYDFVFFANEPYYIPVINQLNYITAYDNLNDIVYSERYSLSEQLIPMIQEVNYQYVA</sequence>
<evidence type="ECO:0000313" key="2">
    <source>
        <dbReference type="Proteomes" id="UP000500882"/>
    </source>
</evidence>
<gene>
    <name evidence="1" type="ORF">BatF92_19690</name>
</gene>
<accession>A0A679HIL8</accession>
<evidence type="ECO:0000313" key="1">
    <source>
        <dbReference type="EMBL" id="BCA50027.1"/>
    </source>
</evidence>
<dbReference type="EMBL" id="AP022660">
    <property type="protein sequence ID" value="BCA50027.1"/>
    <property type="molecule type" value="Genomic_DNA"/>
</dbReference>
<name>A0A679HIL8_BACT4</name>
<dbReference type="AlphaFoldDB" id="A0A679HIL8"/>
<dbReference type="Proteomes" id="UP000500882">
    <property type="component" value="Chromosome"/>
</dbReference>
<reference evidence="1 2" key="1">
    <citation type="submission" date="2020-02" db="EMBL/GenBank/DDBJ databases">
        <title>Whole-genome sequencing and comparative analysis of the genomes of Bacteroides thetaiotaomicron and Escherichia coli isolated from a healthy resident in Vietnam.</title>
        <authorList>
            <person name="Mohsin M."/>
            <person name="Tanaka K."/>
            <person name="Kawahara R."/>
            <person name="Kondo S."/>
            <person name="Noguchi H."/>
            <person name="Motooka D."/>
            <person name="Nakamura S."/>
            <person name="Khong D.T."/>
            <person name="Nguyen T.N."/>
            <person name="Tran H.T."/>
            <person name="Yamamoto Y."/>
        </authorList>
    </citation>
    <scope>NUCLEOTIDE SEQUENCE [LARGE SCALE GENOMIC DNA]</scope>
    <source>
        <strain evidence="1 2">F9-2</strain>
    </source>
</reference>
<dbReference type="PROSITE" id="PS51257">
    <property type="entry name" value="PROKAR_LIPOPROTEIN"/>
    <property type="match status" value="1"/>
</dbReference>
<proteinExistence type="predicted"/>
<organism evidence="1 2">
    <name type="scientific">Bacteroides thetaiotaomicron</name>
    <dbReference type="NCBI Taxonomy" id="818"/>
    <lineage>
        <taxon>Bacteria</taxon>
        <taxon>Pseudomonadati</taxon>
        <taxon>Bacteroidota</taxon>
        <taxon>Bacteroidia</taxon>
        <taxon>Bacteroidales</taxon>
        <taxon>Bacteroidaceae</taxon>
        <taxon>Bacteroides</taxon>
    </lineage>
</organism>
<protein>
    <submittedName>
        <fullName evidence="1">Uncharacterized protein</fullName>
    </submittedName>
</protein>